<organism evidence="1 2">
    <name type="scientific">Prauserella marina</name>
    <dbReference type="NCBI Taxonomy" id="530584"/>
    <lineage>
        <taxon>Bacteria</taxon>
        <taxon>Bacillati</taxon>
        <taxon>Actinomycetota</taxon>
        <taxon>Actinomycetes</taxon>
        <taxon>Pseudonocardiales</taxon>
        <taxon>Pseudonocardiaceae</taxon>
        <taxon>Prauserella</taxon>
    </lineage>
</organism>
<name>A0A222W1B7_9PSEU</name>
<sequence>MIDNEKDRAALLARARPQIERAARQDLSQLYTEPLLADAANLLADLYAAGRSHGIEPDRWDLEPESDPLASAVLQAYRLDYQYQDLNRPDSVDACRVLLLRLHDERSALGDRHDAFDAELDAIVLPRTATTPPFGSDGQARLAISIVLEGRDTHWALILDRVPSPVVGIAAGFGATDLPAVADLADQVNHGHHGNPFRL</sequence>
<dbReference type="RefSeq" id="WP_091810637.1">
    <property type="nucleotide sequence ID" value="NZ_CP016354.1"/>
</dbReference>
<dbReference type="EMBL" id="FMZE01000015">
    <property type="protein sequence ID" value="SDD96303.1"/>
    <property type="molecule type" value="Genomic_DNA"/>
</dbReference>
<dbReference type="AlphaFoldDB" id="A0A222W1B7"/>
<dbReference type="Proteomes" id="UP000199494">
    <property type="component" value="Unassembled WGS sequence"/>
</dbReference>
<keyword evidence="2" id="KW-1185">Reference proteome</keyword>
<protein>
    <submittedName>
        <fullName evidence="1">Uncharacterized protein</fullName>
    </submittedName>
</protein>
<evidence type="ECO:0000313" key="1">
    <source>
        <dbReference type="EMBL" id="SDD96303.1"/>
    </source>
</evidence>
<dbReference type="KEGG" id="pmad:BAY61_32455"/>
<accession>A0A222W1B7</accession>
<gene>
    <name evidence="1" type="ORF">SAMN05421630_11560</name>
</gene>
<proteinExistence type="predicted"/>
<evidence type="ECO:0000313" key="2">
    <source>
        <dbReference type="Proteomes" id="UP000199494"/>
    </source>
</evidence>
<reference evidence="1 2" key="1">
    <citation type="submission" date="2016-10" db="EMBL/GenBank/DDBJ databases">
        <authorList>
            <person name="de Groot N.N."/>
        </authorList>
    </citation>
    <scope>NUCLEOTIDE SEQUENCE [LARGE SCALE GENOMIC DNA]</scope>
    <source>
        <strain evidence="1 2">CGMCC 4.5506</strain>
    </source>
</reference>